<feature type="binding site" evidence="9">
    <location>
        <position position="200"/>
    </location>
    <ligand>
        <name>[4Fe-4S] cluster</name>
        <dbReference type="ChEBI" id="CHEBI:49883"/>
        <label>1</label>
    </ligand>
</feature>
<keyword evidence="7 9" id="KW-0408">Iron</keyword>
<dbReference type="GO" id="GO:0031419">
    <property type="term" value="F:cobalamin binding"/>
    <property type="evidence" value="ECO:0007669"/>
    <property type="project" value="UniProtKB-KW"/>
</dbReference>
<dbReference type="InterPro" id="IPR017896">
    <property type="entry name" value="4Fe4S_Fe-S-bd"/>
</dbReference>
<feature type="binding site" evidence="9">
    <location>
        <position position="228"/>
    </location>
    <ligand>
        <name>cob(II)alamin</name>
        <dbReference type="ChEBI" id="CHEBI:16304"/>
    </ligand>
</feature>
<evidence type="ECO:0000256" key="9">
    <source>
        <dbReference type="HAMAP-Rule" id="MF_00916"/>
    </source>
</evidence>
<comment type="pathway">
    <text evidence="9">tRNA modification; tRNA-queuosine biosynthesis.</text>
</comment>
<dbReference type="STRING" id="1117943.SFHH103_03897"/>
<keyword evidence="1 9" id="KW-0004">4Fe-4S</keyword>
<dbReference type="KEGG" id="sfh:SFHH103_03897"/>
<dbReference type="GO" id="GO:0052693">
    <property type="term" value="F:epoxyqueuosine reductase activity"/>
    <property type="evidence" value="ECO:0007669"/>
    <property type="project" value="UniProtKB-UniRule"/>
</dbReference>
<dbReference type="InterPro" id="IPR013542">
    <property type="entry name" value="QueG_DUF1730"/>
</dbReference>
<dbReference type="GO" id="GO:0046872">
    <property type="term" value="F:metal ion binding"/>
    <property type="evidence" value="ECO:0007669"/>
    <property type="project" value="UniProtKB-KW"/>
</dbReference>
<keyword evidence="9" id="KW-0846">Cobalamin</keyword>
<dbReference type="EC" id="1.17.99.6" evidence="9"/>
<comment type="cofactor">
    <cofactor evidence="9">
        <name>cob(II)alamin</name>
        <dbReference type="ChEBI" id="CHEBI:16304"/>
    </cofactor>
</comment>
<keyword evidence="2 9" id="KW-0963">Cytoplasm</keyword>
<feature type="binding site" evidence="9">
    <location>
        <position position="203"/>
    </location>
    <ligand>
        <name>[4Fe-4S] cluster</name>
        <dbReference type="ChEBI" id="CHEBI:49883"/>
        <label>1</label>
    </ligand>
</feature>
<evidence type="ECO:0000256" key="4">
    <source>
        <dbReference type="ARBA" id="ARBA00022723"/>
    </source>
</evidence>
<gene>
    <name evidence="9" type="primary">queG</name>
    <name evidence="11" type="ordered locus">SFHH103_03897</name>
</gene>
<feature type="binding site" evidence="9">
    <location>
        <position position="260"/>
    </location>
    <ligand>
        <name>[4Fe-4S] cluster</name>
        <dbReference type="ChEBI" id="CHEBI:49883"/>
        <label>1</label>
    </ligand>
</feature>
<dbReference type="AlphaFoldDB" id="G9A678"/>
<feature type="binding site" evidence="9">
    <location>
        <position position="170"/>
    </location>
    <ligand>
        <name>cob(II)alamin</name>
        <dbReference type="ChEBI" id="CHEBI:16304"/>
    </ligand>
</feature>
<dbReference type="Pfam" id="PF13484">
    <property type="entry name" value="Fer4_16"/>
    <property type="match status" value="1"/>
</dbReference>
<evidence type="ECO:0000313" key="11">
    <source>
        <dbReference type="EMBL" id="CCE98388.1"/>
    </source>
</evidence>
<evidence type="ECO:0000256" key="7">
    <source>
        <dbReference type="ARBA" id="ARBA00023004"/>
    </source>
</evidence>
<comment type="caution">
    <text evidence="9">Lacks conserved residue(s) required for the propagation of feature annotation.</text>
</comment>
<comment type="catalytic activity">
    <reaction evidence="9">
        <text>epoxyqueuosine(34) in tRNA + AH2 = queuosine(34) in tRNA + A + H2O</text>
        <dbReference type="Rhea" id="RHEA:32159"/>
        <dbReference type="Rhea" id="RHEA-COMP:18571"/>
        <dbReference type="Rhea" id="RHEA-COMP:18582"/>
        <dbReference type="ChEBI" id="CHEBI:13193"/>
        <dbReference type="ChEBI" id="CHEBI:15377"/>
        <dbReference type="ChEBI" id="CHEBI:17499"/>
        <dbReference type="ChEBI" id="CHEBI:194431"/>
        <dbReference type="ChEBI" id="CHEBI:194443"/>
        <dbReference type="EC" id="1.17.99.6"/>
    </reaction>
</comment>
<feature type="domain" description="4Fe-4S ferredoxin-type" evidence="10">
    <location>
        <begin position="188"/>
        <end position="220"/>
    </location>
</feature>
<dbReference type="GO" id="GO:0005737">
    <property type="term" value="C:cytoplasm"/>
    <property type="evidence" value="ECO:0007669"/>
    <property type="project" value="UniProtKB-SubCell"/>
</dbReference>
<dbReference type="UniPathway" id="UPA00392"/>
<feature type="binding site" evidence="9">
    <location>
        <position position="71"/>
    </location>
    <ligand>
        <name>cob(II)alamin</name>
        <dbReference type="ChEBI" id="CHEBI:16304"/>
    </ligand>
</feature>
<evidence type="ECO:0000256" key="6">
    <source>
        <dbReference type="ARBA" id="ARBA00023002"/>
    </source>
</evidence>
<dbReference type="RefSeq" id="WP_014330754.1">
    <property type="nucleotide sequence ID" value="NC_016812.1"/>
</dbReference>
<evidence type="ECO:0000256" key="1">
    <source>
        <dbReference type="ARBA" id="ARBA00022485"/>
    </source>
</evidence>
<evidence type="ECO:0000259" key="10">
    <source>
        <dbReference type="PROSITE" id="PS51379"/>
    </source>
</evidence>
<feature type="binding site" evidence="9">
    <location>
        <position position="206"/>
    </location>
    <ligand>
        <name>[4Fe-4S] cluster</name>
        <dbReference type="ChEBI" id="CHEBI:49883"/>
        <label>1</label>
    </ligand>
</feature>
<dbReference type="Gene3D" id="3.30.70.20">
    <property type="match status" value="1"/>
</dbReference>
<sequence>MPGDAIKAENQGRKRRTLTAFLKEEAAAKGFDLCRITRPDAIPEAPDRLAQFLAAGCHGTMEWLAETAERRADPRVLWSDVRSIVLFGMNYGPDSDPLAILARRDRGAISVYAQNRDYHDVVKGRLKEIATRFAARAGEDVKVFVDTAPVMEKPLAEKAGIGWLGKHTNLVSREFGSWLFLGSLFTTADLDLDAPERDNCGSCRACLDACPTGAFPAPYRIDARRCISYLTIEHKGPIDLELRPLIGNRIYGCDDCLAVCPWNKFARSASEMKLKAREDLQEPELAALLTLDDAAFRSLFSGSPVKRIGRDRFVRNVLIAAGNSGQKDLIPACKALARDGSPTVRGMAVWALSRLMPAGDLAAFAAECGQETDDEVLSEWEMAGVSRCMS</sequence>
<evidence type="ECO:0000256" key="8">
    <source>
        <dbReference type="ARBA" id="ARBA00023014"/>
    </source>
</evidence>
<dbReference type="PATRIC" id="fig|380.5.peg.4119"/>
<feature type="binding site" evidence="9">
    <location>
        <position position="146"/>
    </location>
    <ligand>
        <name>cob(II)alamin</name>
        <dbReference type="ChEBI" id="CHEBI:16304"/>
    </ligand>
</feature>
<comment type="subunit">
    <text evidence="9">Monomer.</text>
</comment>
<dbReference type="HOGENOM" id="CLU_030790_0_0_5"/>
<dbReference type="EMBL" id="HE616890">
    <property type="protein sequence ID" value="CCE98388.1"/>
    <property type="molecule type" value="Genomic_DNA"/>
</dbReference>
<dbReference type="Proteomes" id="UP000007735">
    <property type="component" value="Chromosome"/>
</dbReference>
<protein>
    <recommendedName>
        <fullName evidence="9">Epoxyqueuosine reductase</fullName>
        <ecNumber evidence="9">1.17.99.6</ecNumber>
    </recommendedName>
    <alternativeName>
        <fullName evidence="9">Queuosine biosynthesis protein QueG</fullName>
    </alternativeName>
</protein>
<dbReference type="PROSITE" id="PS51379">
    <property type="entry name" value="4FE4S_FER_2"/>
    <property type="match status" value="1"/>
</dbReference>
<feature type="binding site" evidence="9">
    <location>
        <position position="253"/>
    </location>
    <ligand>
        <name>[4Fe-4S] cluster</name>
        <dbReference type="ChEBI" id="CHEBI:49883"/>
        <label>2</label>
    </ligand>
</feature>
<dbReference type="InterPro" id="IPR017900">
    <property type="entry name" value="4Fe4S_Fe_S_CS"/>
</dbReference>
<comment type="function">
    <text evidence="9">Catalyzes the conversion of epoxyqueuosine (oQ) to queuosine (Q), which is a hypermodified base found in the wobble positions of tRNA(Asp), tRNA(Asn), tRNA(His) and tRNA(Tyr).</text>
</comment>
<feature type="binding site" evidence="9">
    <location>
        <position position="256"/>
    </location>
    <ligand>
        <name>[4Fe-4S] cluster</name>
        <dbReference type="ChEBI" id="CHEBI:49883"/>
        <label>2</label>
    </ligand>
</feature>
<dbReference type="SUPFAM" id="SSF46548">
    <property type="entry name" value="alpha-helical ferredoxin"/>
    <property type="match status" value="1"/>
</dbReference>
<keyword evidence="6 9" id="KW-0560">Oxidoreductase</keyword>
<evidence type="ECO:0000313" key="12">
    <source>
        <dbReference type="Proteomes" id="UP000007735"/>
    </source>
</evidence>
<dbReference type="Pfam" id="PF08331">
    <property type="entry name" value="QueG_DUF1730"/>
    <property type="match status" value="1"/>
</dbReference>
<dbReference type="SUPFAM" id="SSF48371">
    <property type="entry name" value="ARM repeat"/>
    <property type="match status" value="1"/>
</dbReference>
<keyword evidence="9" id="KW-0170">Cobalt</keyword>
<keyword evidence="4 9" id="KW-0479">Metal-binding</keyword>
<keyword evidence="5 9" id="KW-0671">Queuosine biosynthesis</keyword>
<feature type="active site" description="Proton donor" evidence="9">
    <location>
        <position position="146"/>
    </location>
</feature>
<feature type="binding site" evidence="9">
    <location>
        <position position="226"/>
    </location>
    <ligand>
        <name>[4Fe-4S] cluster</name>
        <dbReference type="ChEBI" id="CHEBI:49883"/>
        <label>2</label>
    </ligand>
</feature>
<dbReference type="PROSITE" id="PS00198">
    <property type="entry name" value="4FE4S_FER_1"/>
    <property type="match status" value="1"/>
</dbReference>
<organism evidence="11 12">
    <name type="scientific">Sinorhizobium fredii (strain HH103)</name>
    <dbReference type="NCBI Taxonomy" id="1117943"/>
    <lineage>
        <taxon>Bacteria</taxon>
        <taxon>Pseudomonadati</taxon>
        <taxon>Pseudomonadota</taxon>
        <taxon>Alphaproteobacteria</taxon>
        <taxon>Hyphomicrobiales</taxon>
        <taxon>Rhizobiaceae</taxon>
        <taxon>Sinorhizobium/Ensifer group</taxon>
        <taxon>Sinorhizobium</taxon>
    </lineage>
</organism>
<accession>G9A678</accession>
<proteinExistence type="inferred from homology"/>
<comment type="cofactor">
    <cofactor evidence="9">
        <name>[4Fe-4S] cluster</name>
        <dbReference type="ChEBI" id="CHEBI:49883"/>
    </cofactor>
    <text evidence="9">Binds 2 [4Fe-4S] clusters per monomer.</text>
</comment>
<dbReference type="InterPro" id="IPR004453">
    <property type="entry name" value="QueG"/>
</dbReference>
<comment type="subcellular location">
    <subcellularLocation>
        <location evidence="9">Cytoplasm</location>
    </subcellularLocation>
</comment>
<feature type="binding site" evidence="9">
    <location>
        <position position="235"/>
    </location>
    <ligand>
        <name>tRNA</name>
        <dbReference type="ChEBI" id="CHEBI:17843"/>
    </ligand>
</feature>
<reference evidence="11 12" key="1">
    <citation type="journal article" date="2012" name="J. Bacteriol.">
        <title>Genome sequence of the soybean symbiont Sinorhizobium fredii HH103.</title>
        <authorList>
            <person name="Weidner S."/>
            <person name="Becker A."/>
            <person name="Bonilla I."/>
            <person name="Jaenicke S."/>
            <person name="Lloret J."/>
            <person name="Margaret I."/>
            <person name="Puhler A."/>
            <person name="Ruiz-Sainz J.E."/>
            <person name="Schneiker-Bekel S."/>
            <person name="Szczepanowski R."/>
            <person name="Vinardell J.M."/>
            <person name="Zehner S."/>
            <person name="Gottfert M."/>
        </authorList>
    </citation>
    <scope>NUCLEOTIDE SEQUENCE [LARGE SCALE GENOMIC DNA]</scope>
    <source>
        <strain evidence="11 12">HH103</strain>
    </source>
</reference>
<dbReference type="GO" id="GO:0051539">
    <property type="term" value="F:4 iron, 4 sulfur cluster binding"/>
    <property type="evidence" value="ECO:0007669"/>
    <property type="project" value="UniProtKB-KW"/>
</dbReference>
<comment type="similarity">
    <text evidence="9">Belongs to the QueG family.</text>
</comment>
<dbReference type="PANTHER" id="PTHR30002:SF4">
    <property type="entry name" value="EPOXYQUEUOSINE REDUCTASE"/>
    <property type="match status" value="1"/>
</dbReference>
<feature type="binding site" evidence="9">
    <location>
        <position position="210"/>
    </location>
    <ligand>
        <name>[4Fe-4S] cluster</name>
        <dbReference type="ChEBI" id="CHEBI:49883"/>
        <label>2</label>
    </ligand>
</feature>
<keyword evidence="8 9" id="KW-0411">Iron-sulfur</keyword>
<evidence type="ECO:0000256" key="2">
    <source>
        <dbReference type="ARBA" id="ARBA00022490"/>
    </source>
</evidence>
<dbReference type="HAMAP" id="MF_00916">
    <property type="entry name" value="QueG"/>
    <property type="match status" value="1"/>
</dbReference>
<dbReference type="eggNOG" id="COG1600">
    <property type="taxonomic scope" value="Bacteria"/>
</dbReference>
<name>G9A678_SINF1</name>
<evidence type="ECO:0000256" key="5">
    <source>
        <dbReference type="ARBA" id="ARBA00022785"/>
    </source>
</evidence>
<evidence type="ECO:0000256" key="3">
    <source>
        <dbReference type="ARBA" id="ARBA00022694"/>
    </source>
</evidence>
<feature type="binding site" evidence="9">
    <location>
        <begin position="253"/>
        <end position="254"/>
    </location>
    <ligand>
        <name>cob(II)alamin</name>
        <dbReference type="ChEBI" id="CHEBI:16304"/>
    </ligand>
</feature>
<keyword evidence="3 9" id="KW-0819">tRNA processing</keyword>
<dbReference type="GO" id="GO:0008616">
    <property type="term" value="P:tRNA queuosine(34) biosynthetic process"/>
    <property type="evidence" value="ECO:0007669"/>
    <property type="project" value="UniProtKB-UniRule"/>
</dbReference>
<feature type="binding site" evidence="9">
    <location>
        <position position="181"/>
    </location>
    <ligand>
        <name>cob(II)alamin</name>
        <dbReference type="ChEBI" id="CHEBI:16304"/>
    </ligand>
</feature>
<dbReference type="FunFam" id="3.30.70.20:FF:000017">
    <property type="entry name" value="Epoxyqueuosine reductase"/>
    <property type="match status" value="1"/>
</dbReference>
<dbReference type="PANTHER" id="PTHR30002">
    <property type="entry name" value="EPOXYQUEUOSINE REDUCTASE"/>
    <property type="match status" value="1"/>
</dbReference>
<dbReference type="InterPro" id="IPR016024">
    <property type="entry name" value="ARM-type_fold"/>
</dbReference>